<dbReference type="Proteomes" id="UP000252415">
    <property type="component" value="Unassembled WGS sequence"/>
</dbReference>
<keyword evidence="2" id="KW-0812">Transmembrane</keyword>
<feature type="compositionally biased region" description="Acidic residues" evidence="1">
    <location>
        <begin position="1"/>
        <end position="10"/>
    </location>
</feature>
<name>A0A368WC63_9BACL</name>
<protein>
    <submittedName>
        <fullName evidence="3">Uncharacterized protein</fullName>
    </submittedName>
</protein>
<feature type="transmembrane region" description="Helical" evidence="2">
    <location>
        <begin position="72"/>
        <end position="95"/>
    </location>
</feature>
<feature type="region of interest" description="Disordered" evidence="1">
    <location>
        <begin position="1"/>
        <end position="23"/>
    </location>
</feature>
<feature type="transmembrane region" description="Helical" evidence="2">
    <location>
        <begin position="27"/>
        <end position="60"/>
    </location>
</feature>
<accession>A0A368WC63</accession>
<evidence type="ECO:0000256" key="1">
    <source>
        <dbReference type="SAM" id="MobiDB-lite"/>
    </source>
</evidence>
<sequence length="101" mass="10919">MSGMSDEDNKELDVSPSGKSPGHTKQVWMGIGLLALLHLLLFIFPVAFFFISIVQLIYLLPAILIFRKKSGIIQGLLIGAGITFLLNAACFGLVISGNFPL</sequence>
<evidence type="ECO:0000256" key="2">
    <source>
        <dbReference type="SAM" id="Phobius"/>
    </source>
</evidence>
<keyword evidence="2" id="KW-1133">Transmembrane helix</keyword>
<dbReference type="RefSeq" id="WP_114377980.1">
    <property type="nucleotide sequence ID" value="NZ_QPJD01000001.1"/>
</dbReference>
<keyword evidence="2" id="KW-0472">Membrane</keyword>
<dbReference type="OrthoDB" id="2382033at2"/>
<reference evidence="3 4" key="1">
    <citation type="submission" date="2018-07" db="EMBL/GenBank/DDBJ databases">
        <title>Genomic Encyclopedia of Type Strains, Phase III (KMG-III): the genomes of soil and plant-associated and newly described type strains.</title>
        <authorList>
            <person name="Whitman W."/>
        </authorList>
    </citation>
    <scope>NUCLEOTIDE SEQUENCE [LARGE SCALE GENOMIC DNA]</scope>
    <source>
        <strain evidence="3 4">CECT 7506</strain>
    </source>
</reference>
<keyword evidence="4" id="KW-1185">Reference proteome</keyword>
<comment type="caution">
    <text evidence="3">The sequence shown here is derived from an EMBL/GenBank/DDBJ whole genome shotgun (WGS) entry which is preliminary data.</text>
</comment>
<evidence type="ECO:0000313" key="3">
    <source>
        <dbReference type="EMBL" id="RCW51707.1"/>
    </source>
</evidence>
<evidence type="ECO:0000313" key="4">
    <source>
        <dbReference type="Proteomes" id="UP000252415"/>
    </source>
</evidence>
<gene>
    <name evidence="3" type="ORF">DFP97_10147</name>
</gene>
<proteinExistence type="predicted"/>
<dbReference type="AlphaFoldDB" id="A0A368WC63"/>
<dbReference type="EMBL" id="QPJD01000001">
    <property type="protein sequence ID" value="RCW51707.1"/>
    <property type="molecule type" value="Genomic_DNA"/>
</dbReference>
<organism evidence="3 4">
    <name type="scientific">Paenibacillus prosopidis</name>
    <dbReference type="NCBI Taxonomy" id="630520"/>
    <lineage>
        <taxon>Bacteria</taxon>
        <taxon>Bacillati</taxon>
        <taxon>Bacillota</taxon>
        <taxon>Bacilli</taxon>
        <taxon>Bacillales</taxon>
        <taxon>Paenibacillaceae</taxon>
        <taxon>Paenibacillus</taxon>
    </lineage>
</organism>